<reference evidence="2 3" key="1">
    <citation type="submission" date="2016-11" db="EMBL/GenBank/DDBJ databases">
        <authorList>
            <person name="Jaros S."/>
            <person name="Januszkiewicz K."/>
            <person name="Wedrychowicz H."/>
        </authorList>
    </citation>
    <scope>NUCLEOTIDE SEQUENCE [LARGE SCALE GENOMIC DNA]</scope>
    <source>
        <strain evidence="2 3">DSM 17459</strain>
    </source>
</reference>
<protein>
    <submittedName>
        <fullName evidence="2">Probable DNA metabolism protein</fullName>
    </submittedName>
</protein>
<evidence type="ECO:0000259" key="1">
    <source>
        <dbReference type="Pfam" id="PF13566"/>
    </source>
</evidence>
<dbReference type="InterPro" id="IPR023875">
    <property type="entry name" value="DNA_repair_put"/>
</dbReference>
<dbReference type="AlphaFoldDB" id="A0A1M5AH79"/>
<dbReference type="STRING" id="1122155.SAMN02745158_03167"/>
<dbReference type="Pfam" id="PF13566">
    <property type="entry name" value="DUF4130"/>
    <property type="match status" value="1"/>
</dbReference>
<dbReference type="OrthoDB" id="5290748at2"/>
<organism evidence="2 3">
    <name type="scientific">Lactonifactor longoviformis DSM 17459</name>
    <dbReference type="NCBI Taxonomy" id="1122155"/>
    <lineage>
        <taxon>Bacteria</taxon>
        <taxon>Bacillati</taxon>
        <taxon>Bacillota</taxon>
        <taxon>Clostridia</taxon>
        <taxon>Eubacteriales</taxon>
        <taxon>Clostridiaceae</taxon>
        <taxon>Lactonifactor</taxon>
    </lineage>
</organism>
<name>A0A1M5AH79_9CLOT</name>
<keyword evidence="3" id="KW-1185">Reference proteome</keyword>
<dbReference type="NCBIfam" id="TIGR03915">
    <property type="entry name" value="SAM_7_link_chp"/>
    <property type="match status" value="1"/>
</dbReference>
<evidence type="ECO:0000313" key="3">
    <source>
        <dbReference type="Proteomes" id="UP000184245"/>
    </source>
</evidence>
<dbReference type="RefSeq" id="WP_072853471.1">
    <property type="nucleotide sequence ID" value="NZ_FQVI01000020.1"/>
</dbReference>
<gene>
    <name evidence="2" type="ORF">SAMN02745158_03167</name>
</gene>
<dbReference type="EMBL" id="FQVI01000020">
    <property type="protein sequence ID" value="SHF29272.1"/>
    <property type="molecule type" value="Genomic_DNA"/>
</dbReference>
<dbReference type="Proteomes" id="UP000184245">
    <property type="component" value="Unassembled WGS sequence"/>
</dbReference>
<accession>A0A1M5AH79</accession>
<feature type="domain" description="DUF4130" evidence="1">
    <location>
        <begin position="88"/>
        <end position="251"/>
    </location>
</feature>
<sequence>MIIFTCKDIFEDMMTCIYDAWAEANAIGHSSVRLMTEPAGDMELFCEYRHVDPDPQKVQKVIRTIHKKLNWEAYQLVYKSAMSFASNKLDAIYRFLILGFAAGPRVLQMLQAPQVITVFELSRKVTNEAHLFREFLRFERMDQNVLMARISPKCNILTILGPQFSDRMPSENWMIIDDTRNLAAVHPADEEYYLTPLGQADLEQLNAHRETTDPYVALWKSFFRTIGIQERKNYQCQRTMMPLWYRKHMTEFLP</sequence>
<dbReference type="InterPro" id="IPR025404">
    <property type="entry name" value="DUF4130"/>
</dbReference>
<proteinExistence type="predicted"/>
<evidence type="ECO:0000313" key="2">
    <source>
        <dbReference type="EMBL" id="SHF29272.1"/>
    </source>
</evidence>